<dbReference type="EMBL" id="JAULBC010000007">
    <property type="protein sequence ID" value="MEX6689918.1"/>
    <property type="molecule type" value="Genomic_DNA"/>
</dbReference>
<evidence type="ECO:0000256" key="1">
    <source>
        <dbReference type="ARBA" id="ARBA00010641"/>
    </source>
</evidence>
<dbReference type="InterPro" id="IPR013324">
    <property type="entry name" value="RNA_pol_sigma_r3/r4-like"/>
</dbReference>
<dbReference type="Gene3D" id="1.10.1740.10">
    <property type="match status" value="1"/>
</dbReference>
<protein>
    <submittedName>
        <fullName evidence="5">Sigma-70 family RNA polymerase sigma factor</fullName>
    </submittedName>
</protein>
<dbReference type="SUPFAM" id="SSF88946">
    <property type="entry name" value="Sigma2 domain of RNA polymerase sigma factors"/>
    <property type="match status" value="1"/>
</dbReference>
<dbReference type="NCBIfam" id="TIGR02937">
    <property type="entry name" value="sigma70-ECF"/>
    <property type="match status" value="1"/>
</dbReference>
<name>A0ABV3ZJA8_9BACT</name>
<dbReference type="PANTHER" id="PTHR43133">
    <property type="entry name" value="RNA POLYMERASE ECF-TYPE SIGMA FACTO"/>
    <property type="match status" value="1"/>
</dbReference>
<keyword evidence="2" id="KW-0805">Transcription regulation</keyword>
<keyword evidence="6" id="KW-1185">Reference proteome</keyword>
<sequence length="152" mass="18044">MKKVNPRTPAFKFTKDGQHAGDLQQETICEDLKYGDYNKNRVGLRLWLFTLLRNIFINIYRRKKKAGKIMNSYTKEWELEKQLNKSYQLDTCTKDIFSHINALPVFFKQPFILYLEGNKYSEIADLLGEPLDIVKSRIYFARRILKSLIERS</sequence>
<dbReference type="InterPro" id="IPR039425">
    <property type="entry name" value="RNA_pol_sigma-70-like"/>
</dbReference>
<evidence type="ECO:0000256" key="4">
    <source>
        <dbReference type="ARBA" id="ARBA00023163"/>
    </source>
</evidence>
<keyword evidence="3" id="KW-0731">Sigma factor</keyword>
<dbReference type="InterPro" id="IPR013325">
    <property type="entry name" value="RNA_pol_sigma_r2"/>
</dbReference>
<dbReference type="Gene3D" id="1.10.10.10">
    <property type="entry name" value="Winged helix-like DNA-binding domain superfamily/Winged helix DNA-binding domain"/>
    <property type="match status" value="1"/>
</dbReference>
<dbReference type="RefSeq" id="WP_369331324.1">
    <property type="nucleotide sequence ID" value="NZ_JAULBC010000007.1"/>
</dbReference>
<gene>
    <name evidence="5" type="ORF">QTN47_20590</name>
</gene>
<accession>A0ABV3ZJA8</accession>
<evidence type="ECO:0000313" key="5">
    <source>
        <dbReference type="EMBL" id="MEX6689918.1"/>
    </source>
</evidence>
<comment type="similarity">
    <text evidence="1">Belongs to the sigma-70 factor family. ECF subfamily.</text>
</comment>
<reference evidence="5 6" key="1">
    <citation type="submission" date="2023-07" db="EMBL/GenBank/DDBJ databases">
        <authorList>
            <person name="Lian W.-H."/>
        </authorList>
    </citation>
    <scope>NUCLEOTIDE SEQUENCE [LARGE SCALE GENOMIC DNA]</scope>
    <source>
        <strain evidence="5 6">SYSU DXS3180</strain>
    </source>
</reference>
<proteinExistence type="inferred from homology"/>
<dbReference type="PANTHER" id="PTHR43133:SF25">
    <property type="entry name" value="RNA POLYMERASE SIGMA FACTOR RFAY-RELATED"/>
    <property type="match status" value="1"/>
</dbReference>
<dbReference type="SUPFAM" id="SSF88659">
    <property type="entry name" value="Sigma3 and sigma4 domains of RNA polymerase sigma factors"/>
    <property type="match status" value="1"/>
</dbReference>
<evidence type="ECO:0000256" key="3">
    <source>
        <dbReference type="ARBA" id="ARBA00023082"/>
    </source>
</evidence>
<dbReference type="InterPro" id="IPR036388">
    <property type="entry name" value="WH-like_DNA-bd_sf"/>
</dbReference>
<dbReference type="InterPro" id="IPR014284">
    <property type="entry name" value="RNA_pol_sigma-70_dom"/>
</dbReference>
<organism evidence="5 6">
    <name type="scientific">Danxiaibacter flavus</name>
    <dbReference type="NCBI Taxonomy" id="3049108"/>
    <lineage>
        <taxon>Bacteria</taxon>
        <taxon>Pseudomonadati</taxon>
        <taxon>Bacteroidota</taxon>
        <taxon>Chitinophagia</taxon>
        <taxon>Chitinophagales</taxon>
        <taxon>Chitinophagaceae</taxon>
        <taxon>Danxiaibacter</taxon>
    </lineage>
</organism>
<evidence type="ECO:0000313" key="6">
    <source>
        <dbReference type="Proteomes" id="UP001560573"/>
    </source>
</evidence>
<dbReference type="Proteomes" id="UP001560573">
    <property type="component" value="Unassembled WGS sequence"/>
</dbReference>
<evidence type="ECO:0000256" key="2">
    <source>
        <dbReference type="ARBA" id="ARBA00023015"/>
    </source>
</evidence>
<keyword evidence="4" id="KW-0804">Transcription</keyword>
<comment type="caution">
    <text evidence="5">The sequence shown here is derived from an EMBL/GenBank/DDBJ whole genome shotgun (WGS) entry which is preliminary data.</text>
</comment>